<sequence length="368" mass="42071">MATNLSSESSSIDTTSFSIFYGRGNTLITSSNTVVSVILQNRPHPTSLIIDCNLTDFQCILDLSNVELSNYISPEGRIDYEFPVEINTKNFFKQQMCVFSEEYESLLNTNSPLSLKYLCREYILNIFSPPTRSKQFQMDNFKDLNLIELYYQDLLISQCYWKRIPLPISVKLYLNGVMPISTQMKLLIKSNGNPVLGSPYVIRVLPNVDIVTIGGGQGGLVSVKFGHPEPTNFEDYIILPYKGTNTNIHTYWIMITIAPNHFVFESLVIKNRYIFASNPTGKTYSPNSTLFLSRPHYVGPENVFTLVEGDHSYAWVGFRGTSYGIKSVKWSTADCGIFWRWQPDHYHLAAKKFDAFRGDECYWINYNV</sequence>
<proteinExistence type="predicted"/>
<protein>
    <submittedName>
        <fullName evidence="1">Uncharacterized protein</fullName>
    </submittedName>
</protein>
<reference evidence="1 2" key="1">
    <citation type="journal article" date="2023" name="BMC Biol.">
        <title>The compact genome of the sponge Oopsacas minuta (Hexactinellida) is lacking key metazoan core genes.</title>
        <authorList>
            <person name="Santini S."/>
            <person name="Schenkelaars Q."/>
            <person name="Jourda C."/>
            <person name="Duchesne M."/>
            <person name="Belahbib H."/>
            <person name="Rocher C."/>
            <person name="Selva M."/>
            <person name="Riesgo A."/>
            <person name="Vervoort M."/>
            <person name="Leys S.P."/>
            <person name="Kodjabachian L."/>
            <person name="Le Bivic A."/>
            <person name="Borchiellini C."/>
            <person name="Claverie J.M."/>
            <person name="Renard E."/>
        </authorList>
    </citation>
    <scope>NUCLEOTIDE SEQUENCE [LARGE SCALE GENOMIC DNA]</scope>
    <source>
        <strain evidence="1">SPO-2</strain>
    </source>
</reference>
<name>A0AAV7K0U8_9METZ</name>
<keyword evidence="2" id="KW-1185">Reference proteome</keyword>
<comment type="caution">
    <text evidence="1">The sequence shown here is derived from an EMBL/GenBank/DDBJ whole genome shotgun (WGS) entry which is preliminary data.</text>
</comment>
<evidence type="ECO:0000313" key="1">
    <source>
        <dbReference type="EMBL" id="KAI6654777.1"/>
    </source>
</evidence>
<dbReference type="AlphaFoldDB" id="A0AAV7K0U8"/>
<evidence type="ECO:0000313" key="2">
    <source>
        <dbReference type="Proteomes" id="UP001165289"/>
    </source>
</evidence>
<gene>
    <name evidence="1" type="ORF">LOD99_2656</name>
</gene>
<organism evidence="1 2">
    <name type="scientific">Oopsacas minuta</name>
    <dbReference type="NCBI Taxonomy" id="111878"/>
    <lineage>
        <taxon>Eukaryota</taxon>
        <taxon>Metazoa</taxon>
        <taxon>Porifera</taxon>
        <taxon>Hexactinellida</taxon>
        <taxon>Hexasterophora</taxon>
        <taxon>Lyssacinosida</taxon>
        <taxon>Leucopsacidae</taxon>
        <taxon>Oopsacas</taxon>
    </lineage>
</organism>
<dbReference type="Proteomes" id="UP001165289">
    <property type="component" value="Unassembled WGS sequence"/>
</dbReference>
<dbReference type="EMBL" id="JAKMXF010000221">
    <property type="protein sequence ID" value="KAI6654777.1"/>
    <property type="molecule type" value="Genomic_DNA"/>
</dbReference>
<accession>A0AAV7K0U8</accession>